<evidence type="ECO:0000256" key="6">
    <source>
        <dbReference type="SAM" id="Phobius"/>
    </source>
</evidence>
<comment type="subcellular location">
    <subcellularLocation>
        <location evidence="1">Membrane</location>
        <topology evidence="1">Multi-pass membrane protein</topology>
    </subcellularLocation>
</comment>
<dbReference type="PANTHER" id="PTHR21716:SF68">
    <property type="entry name" value="TRANSPORT PROTEIN YTVI-RELATED"/>
    <property type="match status" value="1"/>
</dbReference>
<keyword evidence="4 6" id="KW-1133">Transmembrane helix</keyword>
<evidence type="ECO:0000256" key="1">
    <source>
        <dbReference type="ARBA" id="ARBA00004141"/>
    </source>
</evidence>
<organism evidence="7 8">
    <name type="scientific">Symbiobacterium terraclitae</name>
    <dbReference type="NCBI Taxonomy" id="557451"/>
    <lineage>
        <taxon>Bacteria</taxon>
        <taxon>Bacillati</taxon>
        <taxon>Bacillota</taxon>
        <taxon>Clostridia</taxon>
        <taxon>Eubacteriales</taxon>
        <taxon>Symbiobacteriaceae</taxon>
        <taxon>Symbiobacterium</taxon>
    </lineage>
</organism>
<dbReference type="Pfam" id="PF01594">
    <property type="entry name" value="AI-2E_transport"/>
    <property type="match status" value="1"/>
</dbReference>
<proteinExistence type="inferred from homology"/>
<dbReference type="RefSeq" id="WP_209465824.1">
    <property type="nucleotide sequence ID" value="NZ_JAGGLG010000006.1"/>
</dbReference>
<gene>
    <name evidence="7" type="ORF">J2Z79_001075</name>
</gene>
<evidence type="ECO:0000313" key="7">
    <source>
        <dbReference type="EMBL" id="MBP2017690.1"/>
    </source>
</evidence>
<feature type="transmembrane region" description="Helical" evidence="6">
    <location>
        <begin position="150"/>
        <end position="174"/>
    </location>
</feature>
<keyword evidence="5 6" id="KW-0472">Membrane</keyword>
<feature type="transmembrane region" description="Helical" evidence="6">
    <location>
        <begin position="215"/>
        <end position="239"/>
    </location>
</feature>
<feature type="transmembrane region" description="Helical" evidence="6">
    <location>
        <begin position="60"/>
        <end position="85"/>
    </location>
</feature>
<dbReference type="EMBL" id="JAGGLG010000006">
    <property type="protein sequence ID" value="MBP2017690.1"/>
    <property type="molecule type" value="Genomic_DNA"/>
</dbReference>
<dbReference type="InterPro" id="IPR002549">
    <property type="entry name" value="AI-2E-like"/>
</dbReference>
<evidence type="ECO:0000256" key="5">
    <source>
        <dbReference type="ARBA" id="ARBA00023136"/>
    </source>
</evidence>
<comment type="similarity">
    <text evidence="2">Belongs to the autoinducer-2 exporter (AI-2E) (TC 2.A.86) family.</text>
</comment>
<protein>
    <submittedName>
        <fullName evidence="7">Sporulation integral membrane protein YtvI</fullName>
    </submittedName>
</protein>
<evidence type="ECO:0000256" key="4">
    <source>
        <dbReference type="ARBA" id="ARBA00022989"/>
    </source>
</evidence>
<dbReference type="NCBIfam" id="TIGR02872">
    <property type="entry name" value="spore_ytvI"/>
    <property type="match status" value="1"/>
</dbReference>
<sequence>MDRTWLFSVLGLTGFLLISWALLTYGLPVVFPFVLALLVAELMEPPVRWLVRRARLPRSLAVALVLLIVVGALGGLLTVGIAYLVGEIRTLISNLPYLYTAGLDLSGQLLAKLEELVGNLPETVQQQINVNLAKLQSHLGTYLEGLAGKLGIVTSVPGFLINVVITLVATFFMARDRSQIGAFLLSLFPVGWRDQIRQVKTEVWNNAIGWAKAQALLITITAVVSMIGLAIIGARYVVLGGLLIGLADVLPIIGPGAVFVPWALYSAFTGNLWLAVKLLIVYAIVSASRQMLESKVVGDRVGLHPLAVLLAIYLGIKFFGALGVLFGPLITILLKAMITSGLLPIFPDESRKR</sequence>
<reference evidence="7 8" key="1">
    <citation type="submission" date="2021-03" db="EMBL/GenBank/DDBJ databases">
        <title>Genomic Encyclopedia of Type Strains, Phase IV (KMG-IV): sequencing the most valuable type-strain genomes for metagenomic binning, comparative biology and taxonomic classification.</title>
        <authorList>
            <person name="Goeker M."/>
        </authorList>
    </citation>
    <scope>NUCLEOTIDE SEQUENCE [LARGE SCALE GENOMIC DNA]</scope>
    <source>
        <strain evidence="7 8">DSM 27138</strain>
    </source>
</reference>
<keyword evidence="3 6" id="KW-0812">Transmembrane</keyword>
<comment type="caution">
    <text evidence="7">The sequence shown here is derived from an EMBL/GenBank/DDBJ whole genome shotgun (WGS) entry which is preliminary data.</text>
</comment>
<evidence type="ECO:0000313" key="8">
    <source>
        <dbReference type="Proteomes" id="UP001519289"/>
    </source>
</evidence>
<name>A0ABS4JQ92_9FIRM</name>
<evidence type="ECO:0000256" key="3">
    <source>
        <dbReference type="ARBA" id="ARBA00022692"/>
    </source>
</evidence>
<dbReference type="PANTHER" id="PTHR21716">
    <property type="entry name" value="TRANSMEMBRANE PROTEIN"/>
    <property type="match status" value="1"/>
</dbReference>
<dbReference type="InterPro" id="IPR014227">
    <property type="entry name" value="YtvI-like"/>
</dbReference>
<feature type="transmembrane region" description="Helical" evidence="6">
    <location>
        <begin position="6"/>
        <end position="39"/>
    </location>
</feature>
<dbReference type="Proteomes" id="UP001519289">
    <property type="component" value="Unassembled WGS sequence"/>
</dbReference>
<accession>A0ABS4JQ92</accession>
<keyword evidence="8" id="KW-1185">Reference proteome</keyword>
<evidence type="ECO:0000256" key="2">
    <source>
        <dbReference type="ARBA" id="ARBA00009773"/>
    </source>
</evidence>
<feature type="transmembrane region" description="Helical" evidence="6">
    <location>
        <begin position="259"/>
        <end position="285"/>
    </location>
</feature>